<sequence>MKAPTGSIGPAASGGLLALLAAGLFGLSTPLVQLLGKGLGPFTTAALLYAGAAVVGATLRRGTEREARLTRADAPRLAVVAFLGAVVGPVALAWGLQRASGAGASLMLTLEALFTALLAWLLYGETMDRRVWAAMLLLLGGGALLAFEQATAGSGQIGGLLAVLVATAAWGADNTASRALADRDPGQVVMAKSALGTAATTALAVAVAEPLPAAGAALGLLAIGATGYGLSLRFYLLAQRSFGAARTGSVFACAPFIGALGAVALGDRSGGWMMAAAGFLMAAGVFLHLLERHAHEHQHHHMSHEHAHTHDDGHHDHRHDPMPAGAHSHPHVHRPTLHAHPHAPDLHHQHRHLRPGGLSTSGNPCRPPGTAHSGPASSWWRRVVRASGR</sequence>
<comment type="caution">
    <text evidence="9">The sequence shown here is derived from an EMBL/GenBank/DDBJ whole genome shotgun (WGS) entry which is preliminary data.</text>
</comment>
<feature type="domain" description="EamA" evidence="8">
    <location>
        <begin position="13"/>
        <end position="145"/>
    </location>
</feature>
<dbReference type="PANTHER" id="PTHR32322">
    <property type="entry name" value="INNER MEMBRANE TRANSPORTER"/>
    <property type="match status" value="1"/>
</dbReference>
<evidence type="ECO:0000256" key="1">
    <source>
        <dbReference type="ARBA" id="ARBA00004141"/>
    </source>
</evidence>
<feature type="transmembrane region" description="Helical" evidence="7">
    <location>
        <begin position="102"/>
        <end position="123"/>
    </location>
</feature>
<feature type="transmembrane region" description="Helical" evidence="7">
    <location>
        <begin position="12"/>
        <end position="32"/>
    </location>
</feature>
<evidence type="ECO:0000313" key="9">
    <source>
        <dbReference type="EMBL" id="TWO68709.1"/>
    </source>
</evidence>
<feature type="transmembrane region" description="Helical" evidence="7">
    <location>
        <begin position="130"/>
        <end position="147"/>
    </location>
</feature>
<dbReference type="Pfam" id="PF00892">
    <property type="entry name" value="EamA"/>
    <property type="match status" value="1"/>
</dbReference>
<keyword evidence="3 7" id="KW-0812">Transmembrane</keyword>
<dbReference type="AlphaFoldDB" id="A0A562ZJF1"/>
<feature type="transmembrane region" description="Helical" evidence="7">
    <location>
        <begin position="272"/>
        <end position="290"/>
    </location>
</feature>
<comment type="similarity">
    <text evidence="2">Belongs to the EamA transporter family.</text>
</comment>
<name>A0A562ZJF1_9BURK</name>
<feature type="compositionally biased region" description="Basic and acidic residues" evidence="6">
    <location>
        <begin position="304"/>
        <end position="321"/>
    </location>
</feature>
<evidence type="ECO:0000313" key="10">
    <source>
        <dbReference type="Proteomes" id="UP000318199"/>
    </source>
</evidence>
<dbReference type="SUPFAM" id="SSF103481">
    <property type="entry name" value="Multidrug resistance efflux transporter EmrE"/>
    <property type="match status" value="2"/>
</dbReference>
<feature type="transmembrane region" description="Helical" evidence="7">
    <location>
        <begin position="217"/>
        <end position="236"/>
    </location>
</feature>
<dbReference type="EMBL" id="VOBQ01000018">
    <property type="protein sequence ID" value="TWO68709.1"/>
    <property type="molecule type" value="Genomic_DNA"/>
</dbReference>
<feature type="region of interest" description="Disordered" evidence="6">
    <location>
        <begin position="296"/>
        <end position="379"/>
    </location>
</feature>
<dbReference type="InterPro" id="IPR000620">
    <property type="entry name" value="EamA_dom"/>
</dbReference>
<evidence type="ECO:0000256" key="2">
    <source>
        <dbReference type="ARBA" id="ARBA00007362"/>
    </source>
</evidence>
<proteinExistence type="inferred from homology"/>
<dbReference type="PANTHER" id="PTHR32322:SF2">
    <property type="entry name" value="EAMA DOMAIN-CONTAINING PROTEIN"/>
    <property type="match status" value="1"/>
</dbReference>
<reference evidence="9 10" key="1">
    <citation type="submission" date="2019-07" db="EMBL/GenBank/DDBJ databases">
        <title>Caenimonas sedimenti sp. nov., isolated from activated sludge.</title>
        <authorList>
            <person name="Xu J."/>
        </authorList>
    </citation>
    <scope>NUCLEOTIDE SEQUENCE [LARGE SCALE GENOMIC DNA]</scope>
    <source>
        <strain evidence="9 10">HX-9-20</strain>
    </source>
</reference>
<evidence type="ECO:0000256" key="7">
    <source>
        <dbReference type="SAM" id="Phobius"/>
    </source>
</evidence>
<feature type="transmembrane region" description="Helical" evidence="7">
    <location>
        <begin position="77"/>
        <end position="96"/>
    </location>
</feature>
<evidence type="ECO:0000256" key="6">
    <source>
        <dbReference type="SAM" id="MobiDB-lite"/>
    </source>
</evidence>
<gene>
    <name evidence="9" type="ORF">FN976_22200</name>
</gene>
<dbReference type="Proteomes" id="UP000318199">
    <property type="component" value="Unassembled WGS sequence"/>
</dbReference>
<dbReference type="InterPro" id="IPR050638">
    <property type="entry name" value="AA-Vitamin_Transporters"/>
</dbReference>
<dbReference type="RefSeq" id="WP_145895255.1">
    <property type="nucleotide sequence ID" value="NZ_VOBQ01000018.1"/>
</dbReference>
<keyword evidence="4 7" id="KW-1133">Transmembrane helix</keyword>
<feature type="compositionally biased region" description="Basic residues" evidence="6">
    <location>
        <begin position="328"/>
        <end position="341"/>
    </location>
</feature>
<feature type="transmembrane region" description="Helical" evidence="7">
    <location>
        <begin position="248"/>
        <end position="266"/>
    </location>
</feature>
<evidence type="ECO:0000256" key="3">
    <source>
        <dbReference type="ARBA" id="ARBA00022692"/>
    </source>
</evidence>
<evidence type="ECO:0000256" key="5">
    <source>
        <dbReference type="ARBA" id="ARBA00023136"/>
    </source>
</evidence>
<accession>A0A562ZJF1</accession>
<evidence type="ECO:0000259" key="8">
    <source>
        <dbReference type="Pfam" id="PF00892"/>
    </source>
</evidence>
<keyword evidence="5 7" id="KW-0472">Membrane</keyword>
<dbReference type="GO" id="GO:0016020">
    <property type="term" value="C:membrane"/>
    <property type="evidence" value="ECO:0007669"/>
    <property type="project" value="UniProtKB-SubCell"/>
</dbReference>
<feature type="transmembrane region" description="Helical" evidence="7">
    <location>
        <begin position="38"/>
        <end position="57"/>
    </location>
</feature>
<organism evidence="9 10">
    <name type="scientific">Caenimonas sedimenti</name>
    <dbReference type="NCBI Taxonomy" id="2596921"/>
    <lineage>
        <taxon>Bacteria</taxon>
        <taxon>Pseudomonadati</taxon>
        <taxon>Pseudomonadota</taxon>
        <taxon>Betaproteobacteria</taxon>
        <taxon>Burkholderiales</taxon>
        <taxon>Comamonadaceae</taxon>
        <taxon>Caenimonas</taxon>
    </lineage>
</organism>
<dbReference type="OrthoDB" id="9794287at2"/>
<keyword evidence="10" id="KW-1185">Reference proteome</keyword>
<evidence type="ECO:0000256" key="4">
    <source>
        <dbReference type="ARBA" id="ARBA00022989"/>
    </source>
</evidence>
<comment type="subcellular location">
    <subcellularLocation>
        <location evidence="1">Membrane</location>
        <topology evidence="1">Multi-pass membrane protein</topology>
    </subcellularLocation>
</comment>
<dbReference type="InterPro" id="IPR037185">
    <property type="entry name" value="EmrE-like"/>
</dbReference>
<protein>
    <submittedName>
        <fullName evidence="9">EamA family transporter</fullName>
    </submittedName>
</protein>